<dbReference type="EMBL" id="REFY01000004">
    <property type="protein sequence ID" value="RQG89279.1"/>
    <property type="molecule type" value="Genomic_DNA"/>
</dbReference>
<name>A0A3N6NX86_9EURY</name>
<gene>
    <name evidence="2" type="ORF">EA462_11570</name>
</gene>
<dbReference type="Proteomes" id="UP000273828">
    <property type="component" value="Unassembled WGS sequence"/>
</dbReference>
<sequence length="88" mass="9874">MGTGLDRAHTELERAAETASDDVREDVQVVLSAFEEYEIEDRLPDHAVFDGHLNTLRQASERASGETRERIDDGLEAAEAFREELEQG</sequence>
<evidence type="ECO:0000313" key="3">
    <source>
        <dbReference type="Proteomes" id="UP000273828"/>
    </source>
</evidence>
<dbReference type="RefSeq" id="WP_124178703.1">
    <property type="nucleotide sequence ID" value="NZ_REFY01000004.1"/>
</dbReference>
<dbReference type="AlphaFoldDB" id="A0A3N6NX86"/>
<dbReference type="InterPro" id="IPR055975">
    <property type="entry name" value="DUF7553"/>
</dbReference>
<keyword evidence="3" id="KW-1185">Reference proteome</keyword>
<feature type="region of interest" description="Disordered" evidence="1">
    <location>
        <begin position="1"/>
        <end position="21"/>
    </location>
</feature>
<accession>A0A3N6NX86</accession>
<evidence type="ECO:0000313" key="2">
    <source>
        <dbReference type="EMBL" id="RQG89279.1"/>
    </source>
</evidence>
<dbReference type="Pfam" id="PF24430">
    <property type="entry name" value="DUF7553"/>
    <property type="match status" value="1"/>
</dbReference>
<organism evidence="2 3">
    <name type="scientific">Natrarchaeobius halalkaliphilus</name>
    <dbReference type="NCBI Taxonomy" id="1679091"/>
    <lineage>
        <taxon>Archaea</taxon>
        <taxon>Methanobacteriati</taxon>
        <taxon>Methanobacteriota</taxon>
        <taxon>Stenosarchaea group</taxon>
        <taxon>Halobacteria</taxon>
        <taxon>Halobacteriales</taxon>
        <taxon>Natrialbaceae</taxon>
        <taxon>Natrarchaeobius</taxon>
    </lineage>
</organism>
<dbReference type="OrthoDB" id="197463at2157"/>
<comment type="caution">
    <text evidence="2">The sequence shown here is derived from an EMBL/GenBank/DDBJ whole genome shotgun (WGS) entry which is preliminary data.</text>
</comment>
<reference evidence="2 3" key="1">
    <citation type="submission" date="2018-10" db="EMBL/GenBank/DDBJ databases">
        <title>Natrarchaeobius chitinivorans gen. nov., sp. nov., and Natrarchaeobius haloalkaliphilus sp. nov., alkaliphilic, chitin-utilizing haloarchaea from hypersaline alkaline lakes.</title>
        <authorList>
            <person name="Sorokin D.Y."/>
            <person name="Elcheninov A.G."/>
            <person name="Kostrikina N.A."/>
            <person name="Bale N.J."/>
            <person name="Sinninghe Damste J.S."/>
            <person name="Khijniak T.V."/>
            <person name="Kublanov I.V."/>
            <person name="Toshchakov S.V."/>
        </authorList>
    </citation>
    <scope>NUCLEOTIDE SEQUENCE [LARGE SCALE GENOMIC DNA]</scope>
    <source>
        <strain evidence="2 3">AArcht-Sl</strain>
    </source>
</reference>
<protein>
    <submittedName>
        <fullName evidence="2">Uncharacterized protein</fullName>
    </submittedName>
</protein>
<proteinExistence type="predicted"/>
<evidence type="ECO:0000256" key="1">
    <source>
        <dbReference type="SAM" id="MobiDB-lite"/>
    </source>
</evidence>